<dbReference type="GO" id="GO:0005739">
    <property type="term" value="C:mitochondrion"/>
    <property type="evidence" value="ECO:0007669"/>
    <property type="project" value="TreeGrafter"/>
</dbReference>
<reference evidence="6" key="1">
    <citation type="submission" date="2022-02" db="EMBL/GenBank/DDBJ databases">
        <authorList>
            <person name="Henning P.M."/>
            <person name="McCubbin A.G."/>
            <person name="Shore J.S."/>
        </authorList>
    </citation>
    <scope>NUCLEOTIDE SEQUENCE</scope>
    <source>
        <strain evidence="6">F60SS</strain>
        <tissue evidence="6">Leaves</tissue>
    </source>
</reference>
<evidence type="ECO:0000313" key="7">
    <source>
        <dbReference type="Proteomes" id="UP001141552"/>
    </source>
</evidence>
<keyword evidence="3" id="KW-0831">Ubiquinone biosynthesis</keyword>
<dbReference type="PANTHER" id="PTHR43464">
    <property type="entry name" value="METHYLTRANSFERASE"/>
    <property type="match status" value="1"/>
</dbReference>
<reference evidence="6" key="2">
    <citation type="journal article" date="2023" name="Plants (Basel)">
        <title>Annotation of the Turnera subulata (Passifloraceae) Draft Genome Reveals the S-Locus Evolved after the Divergence of Turneroideae from Passifloroideae in a Stepwise Manner.</title>
        <authorList>
            <person name="Henning P.M."/>
            <person name="Roalson E.H."/>
            <person name="Mir W."/>
            <person name="McCubbin A.G."/>
            <person name="Shore J.S."/>
        </authorList>
    </citation>
    <scope>NUCLEOTIDE SEQUENCE</scope>
    <source>
        <strain evidence="6">F60SS</strain>
    </source>
</reference>
<dbReference type="GO" id="GO:0032259">
    <property type="term" value="P:methylation"/>
    <property type="evidence" value="ECO:0007669"/>
    <property type="project" value="UniProtKB-KW"/>
</dbReference>
<proteinExistence type="predicted"/>
<keyword evidence="1 6" id="KW-0489">Methyltransferase</keyword>
<dbReference type="InterPro" id="IPR010233">
    <property type="entry name" value="UbiG_MeTrfase"/>
</dbReference>
<dbReference type="GO" id="GO:0061542">
    <property type="term" value="F:3-demethylubiquinol 3-O-methyltransferase activity"/>
    <property type="evidence" value="ECO:0007669"/>
    <property type="project" value="InterPro"/>
</dbReference>
<evidence type="ECO:0000259" key="5">
    <source>
        <dbReference type="Pfam" id="PF08241"/>
    </source>
</evidence>
<dbReference type="CDD" id="cd02440">
    <property type="entry name" value="AdoMet_MTases"/>
    <property type="match status" value="1"/>
</dbReference>
<accession>A0A9Q0JLE2</accession>
<evidence type="ECO:0000313" key="6">
    <source>
        <dbReference type="EMBL" id="KAJ4847021.1"/>
    </source>
</evidence>
<evidence type="ECO:0000256" key="3">
    <source>
        <dbReference type="ARBA" id="ARBA00022688"/>
    </source>
</evidence>
<dbReference type="EMBL" id="JAKUCV010001289">
    <property type="protein sequence ID" value="KAJ4847021.1"/>
    <property type="molecule type" value="Genomic_DNA"/>
</dbReference>
<evidence type="ECO:0000256" key="1">
    <source>
        <dbReference type="ARBA" id="ARBA00022603"/>
    </source>
</evidence>
<dbReference type="PANTHER" id="PTHR43464:SF19">
    <property type="entry name" value="UBIQUINONE BIOSYNTHESIS O-METHYLTRANSFERASE, MITOCHONDRIAL"/>
    <property type="match status" value="1"/>
</dbReference>
<keyword evidence="2" id="KW-0808">Transferase</keyword>
<keyword evidence="4" id="KW-0949">S-adenosyl-L-methionine</keyword>
<dbReference type="InterPro" id="IPR029063">
    <property type="entry name" value="SAM-dependent_MTases_sf"/>
</dbReference>
<dbReference type="OrthoDB" id="3265906at2759"/>
<gene>
    <name evidence="6" type="primary">COQ3_2</name>
    <name evidence="6" type="ORF">Tsubulata_006974</name>
</gene>
<dbReference type="Proteomes" id="UP001141552">
    <property type="component" value="Unassembled WGS sequence"/>
</dbReference>
<dbReference type="Gene3D" id="3.40.50.150">
    <property type="entry name" value="Vaccinia Virus protein VP39"/>
    <property type="match status" value="1"/>
</dbReference>
<dbReference type="AlphaFoldDB" id="A0A9Q0JLE2"/>
<dbReference type="InterPro" id="IPR013216">
    <property type="entry name" value="Methyltransf_11"/>
</dbReference>
<name>A0A9Q0JLE2_9ROSI</name>
<dbReference type="GO" id="GO:0010420">
    <property type="term" value="F:polyprenyldihydroxybenzoate methyltransferase activity"/>
    <property type="evidence" value="ECO:0007669"/>
    <property type="project" value="InterPro"/>
</dbReference>
<dbReference type="SUPFAM" id="SSF53335">
    <property type="entry name" value="S-adenosyl-L-methionine-dependent methyltransferases"/>
    <property type="match status" value="1"/>
</dbReference>
<dbReference type="Pfam" id="PF08241">
    <property type="entry name" value="Methyltransf_11"/>
    <property type="match status" value="1"/>
</dbReference>
<dbReference type="NCBIfam" id="TIGR01983">
    <property type="entry name" value="UbiG"/>
    <property type="match status" value="1"/>
</dbReference>
<evidence type="ECO:0000256" key="4">
    <source>
        <dbReference type="ARBA" id="ARBA00022691"/>
    </source>
</evidence>
<feature type="domain" description="Methyltransferase type 11" evidence="5">
    <location>
        <begin position="50"/>
        <end position="92"/>
    </location>
</feature>
<organism evidence="6 7">
    <name type="scientific">Turnera subulata</name>
    <dbReference type="NCBI Taxonomy" id="218843"/>
    <lineage>
        <taxon>Eukaryota</taxon>
        <taxon>Viridiplantae</taxon>
        <taxon>Streptophyta</taxon>
        <taxon>Embryophyta</taxon>
        <taxon>Tracheophyta</taxon>
        <taxon>Spermatophyta</taxon>
        <taxon>Magnoliopsida</taxon>
        <taxon>eudicotyledons</taxon>
        <taxon>Gunneridae</taxon>
        <taxon>Pentapetalae</taxon>
        <taxon>rosids</taxon>
        <taxon>fabids</taxon>
        <taxon>Malpighiales</taxon>
        <taxon>Passifloraceae</taxon>
        <taxon>Turnera</taxon>
    </lineage>
</organism>
<evidence type="ECO:0000256" key="2">
    <source>
        <dbReference type="ARBA" id="ARBA00022679"/>
    </source>
</evidence>
<protein>
    <submittedName>
        <fullName evidence="6">Hexaprenyldihydroxybenzoate methyltransferase, mitochondrial</fullName>
    </submittedName>
</protein>
<sequence length="120" mass="13484">MSDTWWDSEGPFKPWHAMNPTRLAFIRSTLCRHFRKDPQQPRPFEGLSIVDVGCGGGIISEPLARMGAAATGVDAVEKNVKIARLHEQKDQNRPITSCICPGFGSNDFNHSIPLLNYWYI</sequence>
<comment type="caution">
    <text evidence="6">The sequence shown here is derived from an EMBL/GenBank/DDBJ whole genome shotgun (WGS) entry which is preliminary data.</text>
</comment>
<keyword evidence="7" id="KW-1185">Reference proteome</keyword>